<accession>A0ABP7EUE7</accession>
<dbReference type="CDD" id="cd04301">
    <property type="entry name" value="NAT_SF"/>
    <property type="match status" value="1"/>
</dbReference>
<proteinExistence type="predicted"/>
<keyword evidence="5" id="KW-1185">Reference proteome</keyword>
<dbReference type="InterPro" id="IPR016181">
    <property type="entry name" value="Acyl_CoA_acyltransferase"/>
</dbReference>
<evidence type="ECO:0000313" key="5">
    <source>
        <dbReference type="Proteomes" id="UP001501367"/>
    </source>
</evidence>
<protein>
    <submittedName>
        <fullName evidence="4">GNAT family N-acetyltransferase</fullName>
    </submittedName>
</protein>
<evidence type="ECO:0000313" key="4">
    <source>
        <dbReference type="EMBL" id="GAA3725132.1"/>
    </source>
</evidence>
<dbReference type="RefSeq" id="WP_345156916.1">
    <property type="nucleotide sequence ID" value="NZ_BAABDT010000001.1"/>
</dbReference>
<organism evidence="4 5">
    <name type="scientific">Flavobacterium ginsengisoli</name>
    <dbReference type="NCBI Taxonomy" id="871694"/>
    <lineage>
        <taxon>Bacteria</taxon>
        <taxon>Pseudomonadati</taxon>
        <taxon>Bacteroidota</taxon>
        <taxon>Flavobacteriia</taxon>
        <taxon>Flavobacteriales</taxon>
        <taxon>Flavobacteriaceae</taxon>
        <taxon>Flavobacterium</taxon>
    </lineage>
</organism>
<dbReference type="Gene3D" id="3.40.630.30">
    <property type="match status" value="1"/>
</dbReference>
<reference evidence="5" key="1">
    <citation type="journal article" date="2019" name="Int. J. Syst. Evol. Microbiol.">
        <title>The Global Catalogue of Microorganisms (GCM) 10K type strain sequencing project: providing services to taxonomists for standard genome sequencing and annotation.</title>
        <authorList>
            <consortium name="The Broad Institute Genomics Platform"/>
            <consortium name="The Broad Institute Genome Sequencing Center for Infectious Disease"/>
            <person name="Wu L."/>
            <person name="Ma J."/>
        </authorList>
    </citation>
    <scope>NUCLEOTIDE SEQUENCE [LARGE SCALE GENOMIC DNA]</scope>
    <source>
        <strain evidence="5">JCM 17336</strain>
    </source>
</reference>
<evidence type="ECO:0000256" key="2">
    <source>
        <dbReference type="ARBA" id="ARBA00023315"/>
    </source>
</evidence>
<dbReference type="InterPro" id="IPR050680">
    <property type="entry name" value="YpeA/RimI_acetyltransf"/>
</dbReference>
<dbReference type="PANTHER" id="PTHR43420">
    <property type="entry name" value="ACETYLTRANSFERASE"/>
    <property type="match status" value="1"/>
</dbReference>
<dbReference type="Pfam" id="PF00583">
    <property type="entry name" value="Acetyltransf_1"/>
    <property type="match status" value="1"/>
</dbReference>
<evidence type="ECO:0000259" key="3">
    <source>
        <dbReference type="PROSITE" id="PS51186"/>
    </source>
</evidence>
<dbReference type="EMBL" id="BAABDT010000001">
    <property type="protein sequence ID" value="GAA3725132.1"/>
    <property type="molecule type" value="Genomic_DNA"/>
</dbReference>
<dbReference type="SUPFAM" id="SSF55729">
    <property type="entry name" value="Acyl-CoA N-acyltransferases (Nat)"/>
    <property type="match status" value="1"/>
</dbReference>
<sequence length="174" mass="20630">MEFFKTTNEDIDAVFDIYNKATSYQKTVNNKSWRGFEKALIEKEIAEDRHFIIKEGNEIACTFVLTFDDLIIWKEASKDPAVYLHRIATNPKFRGQSYVKKIIDWVKQYAKENNKEYIRLDTHSGNERINKYYTSCGFEYKGISTIEWTNELPEHYKEGSFSLFEIKLKKNKPL</sequence>
<feature type="domain" description="N-acetyltransferase" evidence="3">
    <location>
        <begin position="1"/>
        <end position="173"/>
    </location>
</feature>
<dbReference type="InterPro" id="IPR000182">
    <property type="entry name" value="GNAT_dom"/>
</dbReference>
<dbReference type="PROSITE" id="PS51186">
    <property type="entry name" value="GNAT"/>
    <property type="match status" value="1"/>
</dbReference>
<evidence type="ECO:0000256" key="1">
    <source>
        <dbReference type="ARBA" id="ARBA00022679"/>
    </source>
</evidence>
<name>A0ABP7EUE7_9FLAO</name>
<keyword evidence="1" id="KW-0808">Transferase</keyword>
<dbReference type="Proteomes" id="UP001501367">
    <property type="component" value="Unassembled WGS sequence"/>
</dbReference>
<gene>
    <name evidence="4" type="ORF">GCM10022422_02870</name>
</gene>
<keyword evidence="2" id="KW-0012">Acyltransferase</keyword>
<dbReference type="PANTHER" id="PTHR43420:SF44">
    <property type="entry name" value="ACETYLTRANSFERASE YPEA"/>
    <property type="match status" value="1"/>
</dbReference>
<comment type="caution">
    <text evidence="4">The sequence shown here is derived from an EMBL/GenBank/DDBJ whole genome shotgun (WGS) entry which is preliminary data.</text>
</comment>